<dbReference type="Proteomes" id="UP001430755">
    <property type="component" value="Unassembled WGS sequence"/>
</dbReference>
<keyword evidence="2" id="KW-0472">Membrane</keyword>
<reference evidence="4" key="1">
    <citation type="submission" date="2021-11" db="EMBL/GenBank/DDBJ databases">
        <title>A Novel Adlercreutzia Species, isolated from a Allomyrina dichotoma larva feces.</title>
        <authorList>
            <person name="Suh M.K."/>
        </authorList>
    </citation>
    <scope>NUCLEOTIDE SEQUENCE</scope>
    <source>
        <strain evidence="4">JBNU-10</strain>
    </source>
</reference>
<accession>A0ABS9WHI6</accession>
<feature type="compositionally biased region" description="Low complexity" evidence="1">
    <location>
        <begin position="220"/>
        <end position="231"/>
    </location>
</feature>
<feature type="transmembrane region" description="Helical" evidence="2">
    <location>
        <begin position="80"/>
        <end position="98"/>
    </location>
</feature>
<dbReference type="InterPro" id="IPR002656">
    <property type="entry name" value="Acyl_transf_3_dom"/>
</dbReference>
<evidence type="ECO:0000313" key="4">
    <source>
        <dbReference type="EMBL" id="MCI2242259.1"/>
    </source>
</evidence>
<comment type="caution">
    <text evidence="4">The sequence shown here is derived from an EMBL/GenBank/DDBJ whole genome shotgun (WGS) entry which is preliminary data.</text>
</comment>
<dbReference type="Pfam" id="PF01757">
    <property type="entry name" value="Acyl_transf_3"/>
    <property type="match status" value="1"/>
</dbReference>
<organism evidence="4 5">
    <name type="scientific">Adlercreutzia faecimuris</name>
    <dbReference type="NCBI Taxonomy" id="2897341"/>
    <lineage>
        <taxon>Bacteria</taxon>
        <taxon>Bacillati</taxon>
        <taxon>Actinomycetota</taxon>
        <taxon>Coriobacteriia</taxon>
        <taxon>Eggerthellales</taxon>
        <taxon>Eggerthellaceae</taxon>
        <taxon>Adlercreutzia</taxon>
    </lineage>
</organism>
<proteinExistence type="predicted"/>
<evidence type="ECO:0000313" key="5">
    <source>
        <dbReference type="Proteomes" id="UP001430755"/>
    </source>
</evidence>
<feature type="transmembrane region" description="Helical" evidence="2">
    <location>
        <begin position="35"/>
        <end position="59"/>
    </location>
</feature>
<feature type="transmembrane region" description="Helical" evidence="2">
    <location>
        <begin position="139"/>
        <end position="157"/>
    </location>
</feature>
<keyword evidence="4" id="KW-0012">Acyltransferase</keyword>
<dbReference type="EMBL" id="JAJMLW010000002">
    <property type="protein sequence ID" value="MCI2242259.1"/>
    <property type="molecule type" value="Genomic_DNA"/>
</dbReference>
<dbReference type="RefSeq" id="WP_242165305.1">
    <property type="nucleotide sequence ID" value="NZ_JAJMLW010000002.1"/>
</dbReference>
<keyword evidence="2" id="KW-0812">Transmembrane</keyword>
<feature type="domain" description="Acyltransferase 3" evidence="3">
    <location>
        <begin position="6"/>
        <end position="219"/>
    </location>
</feature>
<feature type="transmembrane region" description="Helical" evidence="2">
    <location>
        <begin position="164"/>
        <end position="184"/>
    </location>
</feature>
<evidence type="ECO:0000256" key="2">
    <source>
        <dbReference type="SAM" id="Phobius"/>
    </source>
</evidence>
<feature type="compositionally biased region" description="Polar residues" evidence="1">
    <location>
        <begin position="232"/>
        <end position="244"/>
    </location>
</feature>
<keyword evidence="2" id="KW-1133">Transmembrane helix</keyword>
<dbReference type="GO" id="GO:0016746">
    <property type="term" value="F:acyltransferase activity"/>
    <property type="evidence" value="ECO:0007669"/>
    <property type="project" value="UniProtKB-KW"/>
</dbReference>
<protein>
    <submittedName>
        <fullName evidence="4">Acyltransferase</fullName>
    </submittedName>
</protein>
<name>A0ABS9WHI6_9ACTN</name>
<keyword evidence="5" id="KW-1185">Reference proteome</keyword>
<feature type="transmembrane region" description="Helical" evidence="2">
    <location>
        <begin position="190"/>
        <end position="211"/>
    </location>
</feature>
<feature type="region of interest" description="Disordered" evidence="1">
    <location>
        <begin position="219"/>
        <end position="253"/>
    </location>
</feature>
<evidence type="ECO:0000256" key="1">
    <source>
        <dbReference type="SAM" id="MobiDB-lite"/>
    </source>
</evidence>
<feature type="transmembrane region" description="Helical" evidence="2">
    <location>
        <begin position="12"/>
        <end position="29"/>
    </location>
</feature>
<sequence>MRIVLFDYIKVLMKTFIIVTHVPLITGAMRADLQFAFWIDQAVPFFWLISAFLFNLAFYRHGSERSCDELGGRLVPRLKRVAVPYTIVFALLLFLVFAQSDIYSSASQLIGVGIPHSRLMLVPAIVVDYLCGGNGPGGYYIPMLFQMYLVLPFLCAWRRRWPKATLAVGALAIIAWEFAASMGLVSTQAYRLVLIRYGFYLLAGIVICDWYREGRVGDRSSSLPGLPSSLSARSTWPPSTSGESTCPAGRAGGTPRCCRLPTRRGL</sequence>
<keyword evidence="4" id="KW-0808">Transferase</keyword>
<gene>
    <name evidence="4" type="ORF">LPT13_07845</name>
</gene>
<evidence type="ECO:0000259" key="3">
    <source>
        <dbReference type="Pfam" id="PF01757"/>
    </source>
</evidence>